<dbReference type="eggNOG" id="ENOG5033DW0">
    <property type="taxonomic scope" value="Bacteria"/>
</dbReference>
<dbReference type="InterPro" id="IPR031612">
    <property type="entry name" value="Phage_holin_Dp1"/>
</dbReference>
<protein>
    <recommendedName>
        <fullName evidence="4">Holin</fullName>
    </recommendedName>
</protein>
<evidence type="ECO:0008006" key="4">
    <source>
        <dbReference type="Google" id="ProtNLM"/>
    </source>
</evidence>
<dbReference type="PATRIC" id="fig|1095750.3.peg.1508"/>
<organism evidence="2 3">
    <name type="scientific">Lachnoanaerobaculum saburreum F0468</name>
    <dbReference type="NCBI Taxonomy" id="1095750"/>
    <lineage>
        <taxon>Bacteria</taxon>
        <taxon>Bacillati</taxon>
        <taxon>Bacillota</taxon>
        <taxon>Clostridia</taxon>
        <taxon>Lachnospirales</taxon>
        <taxon>Lachnospiraceae</taxon>
        <taxon>Lachnoanaerobaculum</taxon>
    </lineage>
</organism>
<reference evidence="2 3" key="1">
    <citation type="submission" date="2012-03" db="EMBL/GenBank/DDBJ databases">
        <authorList>
            <person name="Durkin A.S."/>
            <person name="McCorrison J."/>
            <person name="Torralba M."/>
            <person name="Gillis M."/>
            <person name="Methe B."/>
            <person name="Sutton G."/>
            <person name="Nelson K.E."/>
        </authorList>
    </citation>
    <scope>NUCLEOTIDE SEQUENCE [LARGE SCALE GENOMIC DNA]</scope>
    <source>
        <strain evidence="2 3">F0468</strain>
    </source>
</reference>
<feature type="transmembrane region" description="Helical" evidence="1">
    <location>
        <begin position="12"/>
        <end position="35"/>
    </location>
</feature>
<accession>I0R7M8</accession>
<dbReference type="Pfam" id="PF16938">
    <property type="entry name" value="Phage_holin_Dp1"/>
    <property type="match status" value="1"/>
</dbReference>
<evidence type="ECO:0000313" key="2">
    <source>
        <dbReference type="EMBL" id="EIC95686.1"/>
    </source>
</evidence>
<comment type="caution">
    <text evidence="2">The sequence shown here is derived from an EMBL/GenBank/DDBJ whole genome shotgun (WGS) entry which is preliminary data.</text>
</comment>
<proteinExistence type="predicted"/>
<keyword evidence="1" id="KW-1133">Transmembrane helix</keyword>
<dbReference type="RefSeq" id="WP_008754042.1">
    <property type="nucleotide sequence ID" value="NZ_AJGH01000069.1"/>
</dbReference>
<dbReference type="EMBL" id="AJGH01000069">
    <property type="protein sequence ID" value="EIC95686.1"/>
    <property type="molecule type" value="Genomic_DNA"/>
</dbReference>
<evidence type="ECO:0000313" key="3">
    <source>
        <dbReference type="Proteomes" id="UP000005039"/>
    </source>
</evidence>
<gene>
    <name evidence="2" type="ORF">HMPREF9970_2289</name>
</gene>
<keyword evidence="3" id="KW-1185">Reference proteome</keyword>
<keyword evidence="1" id="KW-0472">Membrane</keyword>
<keyword evidence="1" id="KW-0812">Transmembrane</keyword>
<dbReference type="Proteomes" id="UP000005039">
    <property type="component" value="Unassembled WGS sequence"/>
</dbReference>
<dbReference type="AlphaFoldDB" id="I0R7M8"/>
<feature type="transmembrane region" description="Helical" evidence="1">
    <location>
        <begin position="41"/>
        <end position="64"/>
    </location>
</feature>
<name>I0R7M8_9FIRM</name>
<dbReference type="OrthoDB" id="1972048at2"/>
<evidence type="ECO:0000256" key="1">
    <source>
        <dbReference type="SAM" id="Phobius"/>
    </source>
</evidence>
<sequence>MKFSKNTYDVLKWVAQFLLPAAGTLYFALASIWNLPHGEQVVGTITAVDTFLGVLLGISSNTYYKDLKNL</sequence>